<dbReference type="SUPFAM" id="SSF55797">
    <property type="entry name" value="PR-1-like"/>
    <property type="match status" value="1"/>
</dbReference>
<dbReference type="InterPro" id="IPR001283">
    <property type="entry name" value="CRISP-related"/>
</dbReference>
<reference evidence="3" key="1">
    <citation type="submission" date="2022-11" db="UniProtKB">
        <authorList>
            <consortium name="WormBaseParasite"/>
        </authorList>
    </citation>
    <scope>IDENTIFICATION</scope>
</reference>
<dbReference type="AlphaFoldDB" id="A0A914GVA3"/>
<evidence type="ECO:0000313" key="2">
    <source>
        <dbReference type="Proteomes" id="UP000887572"/>
    </source>
</evidence>
<name>A0A914GVA3_GLORO</name>
<feature type="domain" description="SCP" evidence="1">
    <location>
        <begin position="238"/>
        <end position="397"/>
    </location>
</feature>
<dbReference type="InterPro" id="IPR035940">
    <property type="entry name" value="CAP_sf"/>
</dbReference>
<sequence length="445" mass="49842">MAALPAVACASLTRTPLAAHLQRVRSAVQLVWERRGRRKGKDVARPPLLNKMISAFHLFVCLSMFVLTQKAQIDAIPPFRAKNATTYPVAKRAVGNANFRHKYSVFDNSVRTSAYNAVRTPVYNSARTSAYNAVRTPAYNSARTSTYNSVRTTSAYNSARTSAYNSMRTPAYNTVRTPAYNAARVALPPASITYGTVYGPSPWNLLSQMGEDEYQIRRFIQTDARALRIHPLQFDKERFKRAVVQISNRYRWMHGTDGLVPDAYSEVGATRWADGLARSGSCLVHELRHGGENLFYFSTLEPYLSTPETMAEAVMKSFYIEGRNYMRYAFPSRPDPSAYHYTQMLWRGSRRIGVGVSIQALPSGGGPCVPYAYGYNSPQAWMFYVDIRYDPIGNQAYPGNGYTENVLPLVRRIVLPTNFRFPAGAIASDTPTRGANHLNSHQFTA</sequence>
<evidence type="ECO:0000259" key="1">
    <source>
        <dbReference type="SMART" id="SM00198"/>
    </source>
</evidence>
<dbReference type="SMART" id="SM00198">
    <property type="entry name" value="SCP"/>
    <property type="match status" value="1"/>
</dbReference>
<dbReference type="WBParaSite" id="Gr19_v10_g10726.t1">
    <property type="protein sequence ID" value="Gr19_v10_g10726.t1"/>
    <property type="gene ID" value="Gr19_v10_g10726"/>
</dbReference>
<keyword evidence="2" id="KW-1185">Reference proteome</keyword>
<accession>A0A914GVA3</accession>
<organism evidence="2 3">
    <name type="scientific">Globodera rostochiensis</name>
    <name type="common">Golden nematode worm</name>
    <name type="synonym">Heterodera rostochiensis</name>
    <dbReference type="NCBI Taxonomy" id="31243"/>
    <lineage>
        <taxon>Eukaryota</taxon>
        <taxon>Metazoa</taxon>
        <taxon>Ecdysozoa</taxon>
        <taxon>Nematoda</taxon>
        <taxon>Chromadorea</taxon>
        <taxon>Rhabditida</taxon>
        <taxon>Tylenchina</taxon>
        <taxon>Tylenchomorpha</taxon>
        <taxon>Tylenchoidea</taxon>
        <taxon>Heteroderidae</taxon>
        <taxon>Heteroderinae</taxon>
        <taxon>Globodera</taxon>
    </lineage>
</organism>
<dbReference type="Pfam" id="PF00188">
    <property type="entry name" value="CAP"/>
    <property type="match status" value="1"/>
</dbReference>
<protein>
    <submittedName>
        <fullName evidence="3">SCP domain-containing protein</fullName>
    </submittedName>
</protein>
<dbReference type="Proteomes" id="UP000887572">
    <property type="component" value="Unplaced"/>
</dbReference>
<dbReference type="PANTHER" id="PTHR10334">
    <property type="entry name" value="CYSTEINE-RICH SECRETORY PROTEIN-RELATED"/>
    <property type="match status" value="1"/>
</dbReference>
<dbReference type="InterPro" id="IPR014044">
    <property type="entry name" value="CAP_dom"/>
</dbReference>
<proteinExistence type="predicted"/>
<evidence type="ECO:0000313" key="3">
    <source>
        <dbReference type="WBParaSite" id="Gr19_v10_g10726.t1"/>
    </source>
</evidence>
<dbReference type="Gene3D" id="3.40.33.10">
    <property type="entry name" value="CAP"/>
    <property type="match status" value="1"/>
</dbReference>